<proteinExistence type="predicted"/>
<dbReference type="Proteomes" id="UP000265618">
    <property type="component" value="Unassembled WGS sequence"/>
</dbReference>
<dbReference type="EMBL" id="BDIP01000409">
    <property type="protein sequence ID" value="GIQ81490.1"/>
    <property type="molecule type" value="Genomic_DNA"/>
</dbReference>
<accession>A0A9K3CST3</accession>
<keyword evidence="2" id="KW-1185">Reference proteome</keyword>
<evidence type="ECO:0000313" key="1">
    <source>
        <dbReference type="EMBL" id="GIQ81490.1"/>
    </source>
</evidence>
<dbReference type="SUPFAM" id="SSF50965">
    <property type="entry name" value="Galactose oxidase, central domain"/>
    <property type="match status" value="1"/>
</dbReference>
<gene>
    <name evidence="1" type="ORF">KIPB_002454</name>
</gene>
<feature type="non-terminal residue" evidence="1">
    <location>
        <position position="623"/>
    </location>
</feature>
<protein>
    <submittedName>
        <fullName evidence="1">Uncharacterized protein</fullName>
    </submittedName>
</protein>
<comment type="caution">
    <text evidence="1">The sequence shown here is derived from an EMBL/GenBank/DDBJ whole genome shotgun (WGS) entry which is preliminary data.</text>
</comment>
<sequence length="623" mass="68940">MPSGVDAHVYRPLGDLVACVTDPDMDRATEAAEEIDRMMTSDPATYPGPDRERVSEALHPFMQRVVEPLPGPFTEARNVLNKCPLEEYLQPVVRECWRYLCHMMTVRVDGTQRIFPGVGILFNMEAIQSALHHVMVTHPDFGSGEWQPECLARGLTSLMQAAAKGDSFDSYTGKNKCGEVILKHQLCEYLLDPRRSFDPVNTPALRDLLVTAISIQYEEAPMPSSDVPFRLAVQGQFDSLIATMPHNNGDKGEDEVFLQVCYDLVQYYIDREGWIIAPGPGDGSRLRYNRKGLRPGHLSGRVKHEISGILGERVNGLPKALIHTISRCAEECAEMTGPQADYLRDAAAAFLANLHTPNCIDPAYGAIQVERLGRSPFHPLSPCACLRLDEDRALLIGRNPDAGTDHENYEEMYGERESMFLAAIKPSPLVYAAHMFIAERERGSSDSAVRYTPVPLPETKDSGPALQAGPAVYLGGKVYTLTQIGSDWTTAVQVYSLDSNTVETYTPGKGEVWPSGGSLMVAVSETEFLILGAPTQDCYGHCHPEGSCFAKWRRGALLLVPWVYNTETRKWKSWAVSPPVPFGQEWDISASLIDSRVHVTGHDAERRAAFHAALTLPTEEKPE</sequence>
<dbReference type="AlphaFoldDB" id="A0A9K3CST3"/>
<organism evidence="1 2">
    <name type="scientific">Kipferlia bialata</name>
    <dbReference type="NCBI Taxonomy" id="797122"/>
    <lineage>
        <taxon>Eukaryota</taxon>
        <taxon>Metamonada</taxon>
        <taxon>Carpediemonas-like organisms</taxon>
        <taxon>Kipferlia</taxon>
    </lineage>
</organism>
<name>A0A9K3CST3_9EUKA</name>
<evidence type="ECO:0000313" key="2">
    <source>
        <dbReference type="Proteomes" id="UP000265618"/>
    </source>
</evidence>
<dbReference type="InterPro" id="IPR011043">
    <property type="entry name" value="Gal_Oxase/kelch_b-propeller"/>
</dbReference>
<reference evidence="1 2" key="1">
    <citation type="journal article" date="2018" name="PLoS ONE">
        <title>The draft genome of Kipferlia bialata reveals reductive genome evolution in fornicate parasites.</title>
        <authorList>
            <person name="Tanifuji G."/>
            <person name="Takabayashi S."/>
            <person name="Kume K."/>
            <person name="Takagi M."/>
            <person name="Nakayama T."/>
            <person name="Kamikawa R."/>
            <person name="Inagaki Y."/>
            <person name="Hashimoto T."/>
        </authorList>
    </citation>
    <scope>NUCLEOTIDE SEQUENCE [LARGE SCALE GENOMIC DNA]</scope>
    <source>
        <strain evidence="1">NY0173</strain>
    </source>
</reference>